<dbReference type="AlphaFoldDB" id="A0A841L6A8"/>
<feature type="transmembrane region" description="Helical" evidence="2">
    <location>
        <begin position="58"/>
        <end position="74"/>
    </location>
</feature>
<proteinExistence type="predicted"/>
<accession>A0A841L6A8</accession>
<sequence length="89" mass="9637">MAERKPKLRVVDTSPLPPDRPIMDAGTARRRFALYFGIKLLGLAALFGGVFLGREGMSVAPVALLVFGAVSLFVRPKMLGLTTRADPPR</sequence>
<reference evidence="3 4" key="1">
    <citation type="submission" date="2020-08" db="EMBL/GenBank/DDBJ databases">
        <title>Genomic Encyclopedia of Type Strains, Phase IV (KMG-IV): sequencing the most valuable type-strain genomes for metagenomic binning, comparative biology and taxonomic classification.</title>
        <authorList>
            <person name="Goeker M."/>
        </authorList>
    </citation>
    <scope>NUCLEOTIDE SEQUENCE [LARGE SCALE GENOMIC DNA]</scope>
    <source>
        <strain evidence="3 4">DSM 102189</strain>
    </source>
</reference>
<evidence type="ECO:0000313" key="4">
    <source>
        <dbReference type="Proteomes" id="UP000538147"/>
    </source>
</evidence>
<keyword evidence="2" id="KW-1133">Transmembrane helix</keyword>
<dbReference type="EMBL" id="JACIIV010000015">
    <property type="protein sequence ID" value="MBB6228137.1"/>
    <property type="molecule type" value="Genomic_DNA"/>
</dbReference>
<feature type="region of interest" description="Disordered" evidence="1">
    <location>
        <begin position="1"/>
        <end position="22"/>
    </location>
</feature>
<evidence type="ECO:0000256" key="1">
    <source>
        <dbReference type="SAM" id="MobiDB-lite"/>
    </source>
</evidence>
<gene>
    <name evidence="3" type="ORF">FHS79_002322</name>
</gene>
<organism evidence="3 4">
    <name type="scientific">Polymorphobacter multimanifer</name>
    <dbReference type="NCBI Taxonomy" id="1070431"/>
    <lineage>
        <taxon>Bacteria</taxon>
        <taxon>Pseudomonadati</taxon>
        <taxon>Pseudomonadota</taxon>
        <taxon>Alphaproteobacteria</taxon>
        <taxon>Sphingomonadales</taxon>
        <taxon>Sphingosinicellaceae</taxon>
        <taxon>Polymorphobacter</taxon>
    </lineage>
</organism>
<keyword evidence="2" id="KW-0472">Membrane</keyword>
<dbReference type="Proteomes" id="UP000538147">
    <property type="component" value="Unassembled WGS sequence"/>
</dbReference>
<feature type="transmembrane region" description="Helical" evidence="2">
    <location>
        <begin position="32"/>
        <end position="52"/>
    </location>
</feature>
<keyword evidence="4" id="KW-1185">Reference proteome</keyword>
<name>A0A841L6A8_9SPHN</name>
<dbReference type="RefSeq" id="WP_184199893.1">
    <property type="nucleotide sequence ID" value="NZ_BMOX01000006.1"/>
</dbReference>
<comment type="caution">
    <text evidence="3">The sequence shown here is derived from an EMBL/GenBank/DDBJ whole genome shotgun (WGS) entry which is preliminary data.</text>
</comment>
<keyword evidence="2" id="KW-0812">Transmembrane</keyword>
<evidence type="ECO:0000256" key="2">
    <source>
        <dbReference type="SAM" id="Phobius"/>
    </source>
</evidence>
<protein>
    <submittedName>
        <fullName evidence="3">Uncharacterized protein</fullName>
    </submittedName>
</protein>
<evidence type="ECO:0000313" key="3">
    <source>
        <dbReference type="EMBL" id="MBB6228137.1"/>
    </source>
</evidence>